<dbReference type="InterPro" id="IPR050550">
    <property type="entry name" value="SEC23_SEC24_subfamily"/>
</dbReference>
<protein>
    <submittedName>
        <fullName evidence="3">Uncharacterized protein</fullName>
    </submittedName>
</protein>
<dbReference type="GO" id="GO:0070971">
    <property type="term" value="C:endoplasmic reticulum exit site"/>
    <property type="evidence" value="ECO:0007669"/>
    <property type="project" value="TreeGrafter"/>
</dbReference>
<dbReference type="PANTHER" id="PTHR13803:SF39">
    <property type="entry name" value="SECRETORY 24AB, ISOFORM A"/>
    <property type="match status" value="1"/>
</dbReference>
<dbReference type="Pfam" id="PF00626">
    <property type="entry name" value="Gelsolin"/>
    <property type="match status" value="1"/>
</dbReference>
<feature type="domain" description="Sec23/Sec24 helical" evidence="2">
    <location>
        <begin position="3"/>
        <end position="96"/>
    </location>
</feature>
<dbReference type="InterPro" id="IPR029006">
    <property type="entry name" value="ADF-H/Gelsolin-like_dom_sf"/>
</dbReference>
<gene>
    <name evidence="3" type="ORF">BJ554DRAFT_5085</name>
</gene>
<evidence type="ECO:0000259" key="1">
    <source>
        <dbReference type="Pfam" id="PF00626"/>
    </source>
</evidence>
<keyword evidence="4" id="KW-1185">Reference proteome</keyword>
<dbReference type="SUPFAM" id="SSF81811">
    <property type="entry name" value="Helical domain of Sec23/24"/>
    <property type="match status" value="1"/>
</dbReference>
<dbReference type="GO" id="GO:0090110">
    <property type="term" value="P:COPII-coated vesicle cargo loading"/>
    <property type="evidence" value="ECO:0007669"/>
    <property type="project" value="TreeGrafter"/>
</dbReference>
<dbReference type="InterPro" id="IPR036180">
    <property type="entry name" value="Gelsolin-like_dom_sf"/>
</dbReference>
<dbReference type="Gene3D" id="3.40.20.10">
    <property type="entry name" value="Severin"/>
    <property type="match status" value="1"/>
</dbReference>
<sequence length="280" mass="31464">MTLFNAAVERGLTTKLEDARDALTNKMVDILGVYKTYLTASSSGATSQPTLCDNIKHLPLLVLGMIKHVAFQNSNRIPTDLRSFAMSLINILPSEALRAYLHPKFYALHRLPPNVGSPASDGNLIMPPLLNLSSEKLERHGVYLLETGETSFFWVGRDTHPQLCIDLFDAPNVDALRSGKFILPSLDTDVSVATQLIMSYTRASMRSKISPYTYLVKEDGEPSLRVWFLSLLIEDRTGDDLSYYQYLGTLKEKVRPRACSRGWWHGKISSRRGRAGRWSQ</sequence>
<dbReference type="AlphaFoldDB" id="A0A8H7ZZK7"/>
<dbReference type="Proteomes" id="UP000673691">
    <property type="component" value="Unassembled WGS sequence"/>
</dbReference>
<organism evidence="3 4">
    <name type="scientific">Olpidium bornovanus</name>
    <dbReference type="NCBI Taxonomy" id="278681"/>
    <lineage>
        <taxon>Eukaryota</taxon>
        <taxon>Fungi</taxon>
        <taxon>Fungi incertae sedis</taxon>
        <taxon>Olpidiomycota</taxon>
        <taxon>Olpidiomycotina</taxon>
        <taxon>Olpidiomycetes</taxon>
        <taxon>Olpidiales</taxon>
        <taxon>Olpidiaceae</taxon>
        <taxon>Olpidium</taxon>
    </lineage>
</organism>
<dbReference type="GO" id="GO:0030127">
    <property type="term" value="C:COPII vesicle coat"/>
    <property type="evidence" value="ECO:0007669"/>
    <property type="project" value="InterPro"/>
</dbReference>
<dbReference type="GO" id="GO:0008270">
    <property type="term" value="F:zinc ion binding"/>
    <property type="evidence" value="ECO:0007669"/>
    <property type="project" value="TreeGrafter"/>
</dbReference>
<dbReference type="InterPro" id="IPR036175">
    <property type="entry name" value="Sec23/24_helical_dom_sf"/>
</dbReference>
<dbReference type="GO" id="GO:0000149">
    <property type="term" value="F:SNARE binding"/>
    <property type="evidence" value="ECO:0007669"/>
    <property type="project" value="TreeGrafter"/>
</dbReference>
<reference evidence="3 4" key="1">
    <citation type="journal article" name="Sci. Rep.">
        <title>Genome-scale phylogenetic analyses confirm Olpidium as the closest living zoosporic fungus to the non-flagellated, terrestrial fungi.</title>
        <authorList>
            <person name="Chang Y."/>
            <person name="Rochon D."/>
            <person name="Sekimoto S."/>
            <person name="Wang Y."/>
            <person name="Chovatia M."/>
            <person name="Sandor L."/>
            <person name="Salamov A."/>
            <person name="Grigoriev I.V."/>
            <person name="Stajich J.E."/>
            <person name="Spatafora J.W."/>
        </authorList>
    </citation>
    <scope>NUCLEOTIDE SEQUENCE [LARGE SCALE GENOMIC DNA]</scope>
    <source>
        <strain evidence="3">S191</strain>
    </source>
</reference>
<evidence type="ECO:0000313" key="3">
    <source>
        <dbReference type="EMBL" id="KAG5462448.1"/>
    </source>
</evidence>
<dbReference type="GO" id="GO:0006886">
    <property type="term" value="P:intracellular protein transport"/>
    <property type="evidence" value="ECO:0007669"/>
    <property type="project" value="InterPro"/>
</dbReference>
<dbReference type="InterPro" id="IPR007123">
    <property type="entry name" value="Gelsolin-like_dom"/>
</dbReference>
<accession>A0A8H7ZZK7</accession>
<name>A0A8H7ZZK7_9FUNG</name>
<dbReference type="SUPFAM" id="SSF82754">
    <property type="entry name" value="C-terminal, gelsolin-like domain of Sec23/24"/>
    <property type="match status" value="1"/>
</dbReference>
<evidence type="ECO:0000259" key="2">
    <source>
        <dbReference type="Pfam" id="PF04815"/>
    </source>
</evidence>
<dbReference type="Gene3D" id="1.20.120.730">
    <property type="entry name" value="Sec23/Sec24 helical domain"/>
    <property type="match status" value="1"/>
</dbReference>
<dbReference type="EMBL" id="JAEFCI010002116">
    <property type="protein sequence ID" value="KAG5462448.1"/>
    <property type="molecule type" value="Genomic_DNA"/>
</dbReference>
<proteinExistence type="predicted"/>
<dbReference type="InterPro" id="IPR006900">
    <property type="entry name" value="Sec23/24_helical_dom"/>
</dbReference>
<dbReference type="PANTHER" id="PTHR13803">
    <property type="entry name" value="SEC24-RELATED PROTEIN"/>
    <property type="match status" value="1"/>
</dbReference>
<dbReference type="Pfam" id="PF04815">
    <property type="entry name" value="Sec23_helical"/>
    <property type="match status" value="1"/>
</dbReference>
<feature type="domain" description="Gelsolin-like" evidence="1">
    <location>
        <begin position="125"/>
        <end position="188"/>
    </location>
</feature>
<dbReference type="OrthoDB" id="49016at2759"/>
<comment type="caution">
    <text evidence="3">The sequence shown here is derived from an EMBL/GenBank/DDBJ whole genome shotgun (WGS) entry which is preliminary data.</text>
</comment>
<evidence type="ECO:0000313" key="4">
    <source>
        <dbReference type="Proteomes" id="UP000673691"/>
    </source>
</evidence>